<name>A0A4C2AEE8_EUMVA</name>
<keyword evidence="2" id="KW-1185">Reference proteome</keyword>
<evidence type="ECO:0000313" key="2">
    <source>
        <dbReference type="Proteomes" id="UP000299102"/>
    </source>
</evidence>
<protein>
    <submittedName>
        <fullName evidence="1">Uncharacterized protein</fullName>
    </submittedName>
</protein>
<comment type="caution">
    <text evidence="1">The sequence shown here is derived from an EMBL/GenBank/DDBJ whole genome shotgun (WGS) entry which is preliminary data.</text>
</comment>
<organism evidence="1 2">
    <name type="scientific">Eumeta variegata</name>
    <name type="common">Bagworm moth</name>
    <name type="synonym">Eumeta japonica</name>
    <dbReference type="NCBI Taxonomy" id="151549"/>
    <lineage>
        <taxon>Eukaryota</taxon>
        <taxon>Metazoa</taxon>
        <taxon>Ecdysozoa</taxon>
        <taxon>Arthropoda</taxon>
        <taxon>Hexapoda</taxon>
        <taxon>Insecta</taxon>
        <taxon>Pterygota</taxon>
        <taxon>Neoptera</taxon>
        <taxon>Endopterygota</taxon>
        <taxon>Lepidoptera</taxon>
        <taxon>Glossata</taxon>
        <taxon>Ditrysia</taxon>
        <taxon>Tineoidea</taxon>
        <taxon>Psychidae</taxon>
        <taxon>Oiketicinae</taxon>
        <taxon>Eumeta</taxon>
    </lineage>
</organism>
<dbReference type="Proteomes" id="UP000299102">
    <property type="component" value="Unassembled WGS sequence"/>
</dbReference>
<evidence type="ECO:0000313" key="1">
    <source>
        <dbReference type="EMBL" id="GBP97207.1"/>
    </source>
</evidence>
<gene>
    <name evidence="1" type="ORF">EVAR_67632_1</name>
</gene>
<dbReference type="EMBL" id="BGZK01002895">
    <property type="protein sequence ID" value="GBP97207.1"/>
    <property type="molecule type" value="Genomic_DNA"/>
</dbReference>
<accession>A0A4C2AEE8</accession>
<reference evidence="1 2" key="1">
    <citation type="journal article" date="2019" name="Commun. Biol.">
        <title>The bagworm genome reveals a unique fibroin gene that provides high tensile strength.</title>
        <authorList>
            <person name="Kono N."/>
            <person name="Nakamura H."/>
            <person name="Ohtoshi R."/>
            <person name="Tomita M."/>
            <person name="Numata K."/>
            <person name="Arakawa K."/>
        </authorList>
    </citation>
    <scope>NUCLEOTIDE SEQUENCE [LARGE SCALE GENOMIC DNA]</scope>
</reference>
<dbReference type="OrthoDB" id="10535958at2759"/>
<sequence length="186" mass="21196">MSEEQPASLLLGKIETVINNVRKAGSRPKKFWRDTHQQLEQFQDIEGNSSSNSTFTELLKNVSHMTPIFYGTDGQELRTEASKFIGGCMITKDKLLETGEKFIQSKTLTKIEELKFNTKRNVTECAYEFGERLEATELVRAQRQDGSDQKSMVDHCNQSTARSFIRGLRDPKLVSRFIGHENSELS</sequence>
<proteinExistence type="predicted"/>
<dbReference type="AlphaFoldDB" id="A0A4C2AEE8"/>